<keyword evidence="3" id="KW-1185">Reference proteome</keyword>
<organism evidence="2 3">
    <name type="scientific">Hyaloperonospora arabidopsidis (strain Emoy2)</name>
    <name type="common">Downy mildew agent</name>
    <name type="synonym">Peronospora arabidopsidis</name>
    <dbReference type="NCBI Taxonomy" id="559515"/>
    <lineage>
        <taxon>Eukaryota</taxon>
        <taxon>Sar</taxon>
        <taxon>Stramenopiles</taxon>
        <taxon>Oomycota</taxon>
        <taxon>Peronosporomycetes</taxon>
        <taxon>Peronosporales</taxon>
        <taxon>Peronosporaceae</taxon>
        <taxon>Hyaloperonospora</taxon>
    </lineage>
</organism>
<dbReference type="VEuPathDB" id="FungiDB:HpaG813653"/>
<name>M4C3I5_HYAAE</name>
<dbReference type="EMBL" id="JH598165">
    <property type="status" value="NOT_ANNOTATED_CDS"/>
    <property type="molecule type" value="Genomic_DNA"/>
</dbReference>
<feature type="compositionally biased region" description="Basic and acidic residues" evidence="1">
    <location>
        <begin position="90"/>
        <end position="101"/>
    </location>
</feature>
<sequence>MGWLYGGSNRQSIDWNIRYYPRHQGDPVPIETYLYSCKKYSIPRRCISLQICAPKSKSLGQSIGRRHTPPQEERWAGTGRWQNSSRKRPRVVEDEQRIKIDKETGISSPRHKCGRHNVCLRTRATRACAYANV</sequence>
<reference evidence="3" key="1">
    <citation type="journal article" date="2010" name="Science">
        <title>Signatures of adaptation to obligate biotrophy in the Hyaloperonospora arabidopsidis genome.</title>
        <authorList>
            <person name="Baxter L."/>
            <person name="Tripathy S."/>
            <person name="Ishaque N."/>
            <person name="Boot N."/>
            <person name="Cabral A."/>
            <person name="Kemen E."/>
            <person name="Thines M."/>
            <person name="Ah-Fong A."/>
            <person name="Anderson R."/>
            <person name="Badejoko W."/>
            <person name="Bittner-Eddy P."/>
            <person name="Boore J.L."/>
            <person name="Chibucos M.C."/>
            <person name="Coates M."/>
            <person name="Dehal P."/>
            <person name="Delehaunty K."/>
            <person name="Dong S."/>
            <person name="Downton P."/>
            <person name="Dumas B."/>
            <person name="Fabro G."/>
            <person name="Fronick C."/>
            <person name="Fuerstenberg S.I."/>
            <person name="Fulton L."/>
            <person name="Gaulin E."/>
            <person name="Govers F."/>
            <person name="Hughes L."/>
            <person name="Humphray S."/>
            <person name="Jiang R.H."/>
            <person name="Judelson H."/>
            <person name="Kamoun S."/>
            <person name="Kyung K."/>
            <person name="Meijer H."/>
            <person name="Minx P."/>
            <person name="Morris P."/>
            <person name="Nelson J."/>
            <person name="Phuntumart V."/>
            <person name="Qutob D."/>
            <person name="Rehmany A."/>
            <person name="Rougon-Cardoso A."/>
            <person name="Ryden P."/>
            <person name="Torto-Alalibo T."/>
            <person name="Studholme D."/>
            <person name="Wang Y."/>
            <person name="Win J."/>
            <person name="Wood J."/>
            <person name="Clifton S.W."/>
            <person name="Rogers J."/>
            <person name="Van den Ackerveken G."/>
            <person name="Jones J.D."/>
            <person name="McDowell J.M."/>
            <person name="Beynon J."/>
            <person name="Tyler B.M."/>
        </authorList>
    </citation>
    <scope>NUCLEOTIDE SEQUENCE [LARGE SCALE GENOMIC DNA]</scope>
    <source>
        <strain evidence="3">Emoy2</strain>
    </source>
</reference>
<dbReference type="AlphaFoldDB" id="M4C3I5"/>
<dbReference type="InParanoid" id="M4C3I5"/>
<dbReference type="EnsemblProtists" id="HpaT813653">
    <property type="protein sequence ID" value="HpaP813653"/>
    <property type="gene ID" value="HpaG813653"/>
</dbReference>
<evidence type="ECO:0000256" key="1">
    <source>
        <dbReference type="SAM" id="MobiDB-lite"/>
    </source>
</evidence>
<accession>M4C3I5</accession>
<reference evidence="2" key="2">
    <citation type="submission" date="2015-06" db="UniProtKB">
        <authorList>
            <consortium name="EnsemblProtists"/>
        </authorList>
    </citation>
    <scope>IDENTIFICATION</scope>
    <source>
        <strain evidence="2">Emoy2</strain>
    </source>
</reference>
<evidence type="ECO:0000313" key="2">
    <source>
        <dbReference type="EnsemblProtists" id="HpaP813653"/>
    </source>
</evidence>
<dbReference type="HOGENOM" id="CLU_1910671_0_0_1"/>
<dbReference type="Proteomes" id="UP000011713">
    <property type="component" value="Unassembled WGS sequence"/>
</dbReference>
<evidence type="ECO:0000313" key="3">
    <source>
        <dbReference type="Proteomes" id="UP000011713"/>
    </source>
</evidence>
<protein>
    <submittedName>
        <fullName evidence="2">Uncharacterized protein</fullName>
    </submittedName>
</protein>
<feature type="region of interest" description="Disordered" evidence="1">
    <location>
        <begin position="59"/>
        <end position="101"/>
    </location>
</feature>
<proteinExistence type="predicted"/>